<dbReference type="PANTHER" id="PTHR34001">
    <property type="entry name" value="BLL7405 PROTEIN"/>
    <property type="match status" value="1"/>
</dbReference>
<keyword evidence="4" id="KW-1185">Reference proteome</keyword>
<organism evidence="3 4">
    <name type="scientific">Bradyrhizobium japonicum</name>
    <dbReference type="NCBI Taxonomy" id="375"/>
    <lineage>
        <taxon>Bacteria</taxon>
        <taxon>Pseudomonadati</taxon>
        <taxon>Pseudomonadota</taxon>
        <taxon>Alphaproteobacteria</taxon>
        <taxon>Hyphomicrobiales</taxon>
        <taxon>Nitrobacteraceae</taxon>
        <taxon>Bradyrhizobium</taxon>
    </lineage>
</organism>
<dbReference type="Proteomes" id="UP001549291">
    <property type="component" value="Unassembled WGS sequence"/>
</dbReference>
<feature type="chain" id="PRO_5045532424" evidence="2">
    <location>
        <begin position="21"/>
        <end position="509"/>
    </location>
</feature>
<evidence type="ECO:0000313" key="3">
    <source>
        <dbReference type="EMBL" id="MET4722094.1"/>
    </source>
</evidence>
<accession>A0ABV2S0V4</accession>
<dbReference type="SUPFAM" id="SSF56925">
    <property type="entry name" value="OMPA-like"/>
    <property type="match status" value="1"/>
</dbReference>
<proteinExistence type="inferred from homology"/>
<name>A0ABV2S0V4_BRAJP</name>
<evidence type="ECO:0000313" key="4">
    <source>
        <dbReference type="Proteomes" id="UP001549291"/>
    </source>
</evidence>
<dbReference type="InterPro" id="IPR011250">
    <property type="entry name" value="OMP/PagP_B-barrel"/>
</dbReference>
<dbReference type="SUPFAM" id="SSF103515">
    <property type="entry name" value="Autotransporter"/>
    <property type="match status" value="1"/>
</dbReference>
<dbReference type="PANTHER" id="PTHR34001:SF3">
    <property type="entry name" value="BLL7405 PROTEIN"/>
    <property type="match status" value="1"/>
</dbReference>
<evidence type="ECO:0000256" key="1">
    <source>
        <dbReference type="ARBA" id="ARBA00038306"/>
    </source>
</evidence>
<sequence>MKKLVIAFAAAAACSGSATAADLGARPLKAVAPAPVANWTGFYVFGGAGGGLWNADSNVVTSPGGVAVTRDQRLGGSGWFGTVGLGYDWQFTPNWVAGVLADAQFGDIRGSIADPSLFAEGTEKLRTSYAAGVRLGYLVAPNVLSYVNAGYSGSQWSGSTFTPLPPGGSGFGMPSVTTASFHRNGWFVGGGVENSLDIFGISAPGWFMKTEYRSAYYDRVTLPETFTPAFGGGPTGNATTFKPWVQTVSTSLVYRFNDNGAAAVAPARLYTKAPGIAAGPGWTGFHVFGGGGGGLWNADSGVQTPPFGTTVRDQRFGGNGWFGTVGLGYDWQFNSKWVAGAFADAQFGDLSGSISDPNFIGRITEGQEKLRTSYAAGVRLGYLVAPNVLSYVNAGYSGSDWSGASHSSLENAIGLVNVATTPSFHRNGWFVGGGVENSLNILGVSAPGWFMKTEYRSAFYDRVTLPVSFGPAFGGGPIGDFITFKPWVQTISTSLVYRFNATNAVVAKY</sequence>
<dbReference type="InterPro" id="IPR051692">
    <property type="entry name" value="OMP-like"/>
</dbReference>
<reference evidence="3 4" key="1">
    <citation type="submission" date="2024-06" db="EMBL/GenBank/DDBJ databases">
        <title>Genomic Encyclopedia of Type Strains, Phase V (KMG-V): Genome sequencing to study the core and pangenomes of soil and plant-associated prokaryotes.</title>
        <authorList>
            <person name="Whitman W."/>
        </authorList>
    </citation>
    <scope>NUCLEOTIDE SEQUENCE [LARGE SCALE GENOMIC DNA]</scope>
    <source>
        <strain evidence="3 4">USDA 160</strain>
    </source>
</reference>
<protein>
    <submittedName>
        <fullName evidence="3">Outer membrane immunogenic protein</fullName>
    </submittedName>
</protein>
<comment type="caution">
    <text evidence="3">The sequence shown here is derived from an EMBL/GenBank/DDBJ whole genome shotgun (WGS) entry which is preliminary data.</text>
</comment>
<comment type="similarity">
    <text evidence="1">Belongs to the Omp25/RopB family.</text>
</comment>
<evidence type="ECO:0000256" key="2">
    <source>
        <dbReference type="SAM" id="SignalP"/>
    </source>
</evidence>
<dbReference type="RefSeq" id="WP_038958385.1">
    <property type="nucleotide sequence ID" value="NZ_CP066351.1"/>
</dbReference>
<gene>
    <name evidence="3" type="ORF">ABIF63_006200</name>
</gene>
<feature type="signal peptide" evidence="2">
    <location>
        <begin position="1"/>
        <end position="20"/>
    </location>
</feature>
<keyword evidence="2" id="KW-0732">Signal</keyword>
<dbReference type="InterPro" id="IPR036709">
    <property type="entry name" value="Autotransporte_beta_dom_sf"/>
</dbReference>
<dbReference type="EMBL" id="JBEPTQ010000002">
    <property type="protein sequence ID" value="MET4722094.1"/>
    <property type="molecule type" value="Genomic_DNA"/>
</dbReference>